<dbReference type="Proteomes" id="UP000294958">
    <property type="component" value="Unassembled WGS sequence"/>
</dbReference>
<reference evidence="2 4" key="2">
    <citation type="submission" date="2019-03" db="EMBL/GenBank/DDBJ databases">
        <title>Genomic Encyclopedia of Type Strains, Phase IV (KMG-IV): sequencing the most valuable type-strain genomes for metagenomic binning, comparative biology and taxonomic classification.</title>
        <authorList>
            <person name="Goeker M."/>
        </authorList>
    </citation>
    <scope>NUCLEOTIDE SEQUENCE [LARGE SCALE GENOMIC DNA]</scope>
    <source>
        <strain evidence="2 4">DSM 11603</strain>
    </source>
</reference>
<gene>
    <name evidence="1" type="ORF">BG36_06885</name>
    <name evidence="2" type="ORF">DES43_1402</name>
</gene>
<protein>
    <submittedName>
        <fullName evidence="1">Uncharacterized protein</fullName>
    </submittedName>
</protein>
<dbReference type="OrthoDB" id="8116568at2"/>
<evidence type="ECO:0000313" key="1">
    <source>
        <dbReference type="EMBL" id="EXL05936.1"/>
    </source>
</evidence>
<dbReference type="Proteomes" id="UP000019849">
    <property type="component" value="Unassembled WGS sequence"/>
</dbReference>
<dbReference type="eggNOG" id="ENOG5030111">
    <property type="taxonomic scope" value="Bacteria"/>
</dbReference>
<dbReference type="AlphaFoldDB" id="A0A011UIE8"/>
<dbReference type="EMBL" id="SNZF01000040">
    <property type="protein sequence ID" value="TDR30774.1"/>
    <property type="molecule type" value="Genomic_DNA"/>
</dbReference>
<proteinExistence type="predicted"/>
<dbReference type="HOGENOM" id="CLU_2912356_0_0_5"/>
<organism evidence="1 3">
    <name type="scientific">Aquamicrobium defluvii</name>
    <dbReference type="NCBI Taxonomy" id="69279"/>
    <lineage>
        <taxon>Bacteria</taxon>
        <taxon>Pseudomonadati</taxon>
        <taxon>Pseudomonadota</taxon>
        <taxon>Alphaproteobacteria</taxon>
        <taxon>Hyphomicrobiales</taxon>
        <taxon>Phyllobacteriaceae</taxon>
        <taxon>Aquamicrobium</taxon>
    </lineage>
</organism>
<keyword evidence="4" id="KW-1185">Reference proteome</keyword>
<comment type="caution">
    <text evidence="1">The sequence shown here is derived from an EMBL/GenBank/DDBJ whole genome shotgun (WGS) entry which is preliminary data.</text>
</comment>
<dbReference type="PATRIC" id="fig|69279.3.peg.2763"/>
<dbReference type="EMBL" id="JENY01000018">
    <property type="protein sequence ID" value="EXL05936.1"/>
    <property type="molecule type" value="Genomic_DNA"/>
</dbReference>
<name>A0A011UIE8_9HYPH</name>
<dbReference type="STRING" id="69279.BG36_06885"/>
<reference evidence="1 3" key="1">
    <citation type="submission" date="2014-02" db="EMBL/GenBank/DDBJ databases">
        <title>Aquamicrobium defluvii Genome sequencing.</title>
        <authorList>
            <person name="Wang X."/>
        </authorList>
    </citation>
    <scope>NUCLEOTIDE SEQUENCE [LARGE SCALE GENOMIC DNA]</scope>
    <source>
        <strain evidence="1 3">W13Z1</strain>
    </source>
</reference>
<accession>A0A011UIE8</accession>
<evidence type="ECO:0000313" key="2">
    <source>
        <dbReference type="EMBL" id="TDR30774.1"/>
    </source>
</evidence>
<evidence type="ECO:0000313" key="3">
    <source>
        <dbReference type="Proteomes" id="UP000019849"/>
    </source>
</evidence>
<dbReference type="RefSeq" id="WP_035027380.1">
    <property type="nucleotide sequence ID" value="NZ_KK073890.1"/>
</dbReference>
<evidence type="ECO:0000313" key="4">
    <source>
        <dbReference type="Proteomes" id="UP000294958"/>
    </source>
</evidence>
<sequence>MTGEEKSQLQALSQTLRKEQAALLLAAARNGALPSNSTIRRVAYLELNIAAIENTIADPVG</sequence>